<dbReference type="SUPFAM" id="SSF50621">
    <property type="entry name" value="Alanine racemase C-terminal domain-like"/>
    <property type="match status" value="1"/>
</dbReference>
<dbReference type="HAMAP" id="MF_01201">
    <property type="entry name" value="Ala_racemase"/>
    <property type="match status" value="1"/>
</dbReference>
<feature type="binding site" evidence="4">
    <location>
        <position position="336"/>
    </location>
    <ligand>
        <name>substrate</name>
    </ligand>
</feature>
<dbReference type="SUPFAM" id="SSF51419">
    <property type="entry name" value="PLP-binding barrel"/>
    <property type="match status" value="1"/>
</dbReference>
<evidence type="ECO:0000256" key="4">
    <source>
        <dbReference type="HAMAP-Rule" id="MF_01201"/>
    </source>
</evidence>
<dbReference type="NCBIfam" id="TIGR00492">
    <property type="entry name" value="alr"/>
    <property type="match status" value="1"/>
</dbReference>
<evidence type="ECO:0000259" key="5">
    <source>
        <dbReference type="SMART" id="SM01005"/>
    </source>
</evidence>
<proteinExistence type="inferred from homology"/>
<accession>A0ABT1Y5Q5</accession>
<keyword evidence="3 4" id="KW-0413">Isomerase</keyword>
<dbReference type="PRINTS" id="PR00992">
    <property type="entry name" value="ALARACEMASE"/>
</dbReference>
<reference evidence="6 7" key="1">
    <citation type="submission" date="2022-08" db="EMBL/GenBank/DDBJ databases">
        <title>Proteogenomics of the novel Dehalobacterium formicoaceticum strain EZ94 highlights a key role of methyltransferases during anaerobic dichloromethane degradation.</title>
        <authorList>
            <person name="Wasmund K."/>
        </authorList>
    </citation>
    <scope>NUCLEOTIDE SEQUENCE [LARGE SCALE GENOMIC DNA]</scope>
    <source>
        <strain evidence="6 7">EZ94</strain>
    </source>
</reference>
<keyword evidence="2 4" id="KW-0663">Pyridoxal phosphate</keyword>
<dbReference type="InterPro" id="IPR020622">
    <property type="entry name" value="Ala_racemase_pyridoxalP-BS"/>
</dbReference>
<dbReference type="InterPro" id="IPR001608">
    <property type="entry name" value="Ala_racemase_N"/>
</dbReference>
<dbReference type="InterPro" id="IPR029066">
    <property type="entry name" value="PLP-binding_barrel"/>
</dbReference>
<comment type="caution">
    <text evidence="6">The sequence shown here is derived from an EMBL/GenBank/DDBJ whole genome shotgun (WGS) entry which is preliminary data.</text>
</comment>
<dbReference type="CDD" id="cd00430">
    <property type="entry name" value="PLPDE_III_AR"/>
    <property type="match status" value="1"/>
</dbReference>
<dbReference type="RefSeq" id="WP_257913123.1">
    <property type="nucleotide sequence ID" value="NZ_JANPWE010000003.1"/>
</dbReference>
<evidence type="ECO:0000313" key="7">
    <source>
        <dbReference type="Proteomes" id="UP001524944"/>
    </source>
</evidence>
<feature type="active site" description="Proton acceptor; specific for L-alanine" evidence="4">
    <location>
        <position position="264"/>
    </location>
</feature>
<feature type="binding site" evidence="4">
    <location>
        <position position="135"/>
    </location>
    <ligand>
        <name>substrate</name>
    </ligand>
</feature>
<gene>
    <name evidence="6" type="primary">alr</name>
    <name evidence="6" type="ORF">NVS47_07980</name>
</gene>
<feature type="domain" description="Alanine racemase C-terminal" evidence="5">
    <location>
        <begin position="243"/>
        <end position="372"/>
    </location>
</feature>
<feature type="modified residue" description="N6-(pyridoxal phosphate)lysine" evidence="4">
    <location>
        <position position="37"/>
    </location>
</feature>
<dbReference type="EC" id="5.1.1.1" evidence="4"/>
<dbReference type="Pfam" id="PF01168">
    <property type="entry name" value="Ala_racemase_N"/>
    <property type="match status" value="1"/>
</dbReference>
<comment type="cofactor">
    <cofactor evidence="1 4">
        <name>pyridoxal 5'-phosphate</name>
        <dbReference type="ChEBI" id="CHEBI:597326"/>
    </cofactor>
</comment>
<keyword evidence="7" id="KW-1185">Reference proteome</keyword>
<evidence type="ECO:0000256" key="2">
    <source>
        <dbReference type="ARBA" id="ARBA00022898"/>
    </source>
</evidence>
<feature type="active site" description="Proton acceptor; specific for D-alanine" evidence="4">
    <location>
        <position position="37"/>
    </location>
</feature>
<dbReference type="InterPro" id="IPR000821">
    <property type="entry name" value="Ala_racemase"/>
</dbReference>
<dbReference type="PROSITE" id="PS00395">
    <property type="entry name" value="ALANINE_RACEMASE"/>
    <property type="match status" value="1"/>
</dbReference>
<evidence type="ECO:0000256" key="3">
    <source>
        <dbReference type="ARBA" id="ARBA00023235"/>
    </source>
</evidence>
<name>A0ABT1Y5Q5_9FIRM</name>
<sequence length="390" mass="42783">MHPYVRWIEIDLDAIIHNFCQIRQLVPPAVKIMSVVKADAYGHGSAQVAGALAEAGTDMFAVTTIEEGLELIQAGIKNPILVFAPILPDQADLVLEHGLMPTIDDWEALHALASAAAQKNIKGSFHLKIETGMGRTGIPSLEVSQFLQEIKELPQLQLAGVYSHFATAMMKDKSFAHKQLSIFLQAVREIKREVSGEVLAHIANSAAILDLPDTYLDMVRPGTLLYGQYPSPYVSKKIELQDPWQMKGRIISVKKLAPGDSVGYGRDFVTKKPREIGVVPVGYADGFGVLPHTRPAKFYDLVKSTAKLLSQILGLIAPNYMIYGKERLPVVGRIGMQLSMIDITGKGIARGETVQIPIRRTTAGGKITRVYLRDQKISAIREVAAVQTQK</sequence>
<evidence type="ECO:0000256" key="1">
    <source>
        <dbReference type="ARBA" id="ARBA00001933"/>
    </source>
</evidence>
<comment type="similarity">
    <text evidence="4">Belongs to the alanine racemase family.</text>
</comment>
<comment type="pathway">
    <text evidence="4">Amino-acid biosynthesis; D-alanine biosynthesis; D-alanine from L-alanine: step 1/1.</text>
</comment>
<dbReference type="PANTHER" id="PTHR30511:SF0">
    <property type="entry name" value="ALANINE RACEMASE, CATABOLIC-RELATED"/>
    <property type="match status" value="1"/>
</dbReference>
<dbReference type="SMART" id="SM01005">
    <property type="entry name" value="Ala_racemase_C"/>
    <property type="match status" value="1"/>
</dbReference>
<dbReference type="EMBL" id="JANPWE010000003">
    <property type="protein sequence ID" value="MCR6545455.1"/>
    <property type="molecule type" value="Genomic_DNA"/>
</dbReference>
<dbReference type="Proteomes" id="UP001524944">
    <property type="component" value="Unassembled WGS sequence"/>
</dbReference>
<dbReference type="InterPro" id="IPR011079">
    <property type="entry name" value="Ala_racemase_C"/>
</dbReference>
<dbReference type="GO" id="GO:0008784">
    <property type="term" value="F:alanine racemase activity"/>
    <property type="evidence" value="ECO:0007669"/>
    <property type="project" value="UniProtKB-EC"/>
</dbReference>
<organism evidence="6 7">
    <name type="scientific">Dehalobacterium formicoaceticum</name>
    <dbReference type="NCBI Taxonomy" id="51515"/>
    <lineage>
        <taxon>Bacteria</taxon>
        <taxon>Bacillati</taxon>
        <taxon>Bacillota</taxon>
        <taxon>Clostridia</taxon>
        <taxon>Eubacteriales</taxon>
        <taxon>Peptococcaceae</taxon>
        <taxon>Dehalobacterium</taxon>
    </lineage>
</organism>
<comment type="function">
    <text evidence="4">Catalyzes the interconversion of L-alanine and D-alanine. May also act on other amino acids.</text>
</comment>
<dbReference type="InterPro" id="IPR009006">
    <property type="entry name" value="Ala_racemase/Decarboxylase_C"/>
</dbReference>
<comment type="catalytic activity">
    <reaction evidence="4">
        <text>L-alanine = D-alanine</text>
        <dbReference type="Rhea" id="RHEA:20249"/>
        <dbReference type="ChEBI" id="CHEBI:57416"/>
        <dbReference type="ChEBI" id="CHEBI:57972"/>
        <dbReference type="EC" id="5.1.1.1"/>
    </reaction>
</comment>
<dbReference type="Gene3D" id="3.20.20.10">
    <property type="entry name" value="Alanine racemase"/>
    <property type="match status" value="1"/>
</dbReference>
<evidence type="ECO:0000313" key="6">
    <source>
        <dbReference type="EMBL" id="MCR6545455.1"/>
    </source>
</evidence>
<dbReference type="PANTHER" id="PTHR30511">
    <property type="entry name" value="ALANINE RACEMASE"/>
    <property type="match status" value="1"/>
</dbReference>
<dbReference type="Pfam" id="PF00842">
    <property type="entry name" value="Ala_racemase_C"/>
    <property type="match status" value="1"/>
</dbReference>
<protein>
    <recommendedName>
        <fullName evidence="4">Alanine racemase</fullName>
        <ecNumber evidence="4">5.1.1.1</ecNumber>
    </recommendedName>
</protein>
<dbReference type="Gene3D" id="2.40.37.10">
    <property type="entry name" value="Lyase, Ornithine Decarboxylase, Chain A, domain 1"/>
    <property type="match status" value="1"/>
</dbReference>